<gene>
    <name evidence="1" type="ORF">ERS013200_00895</name>
</gene>
<dbReference type="AlphaFoldDB" id="A0A655YDF2"/>
<evidence type="ECO:0000313" key="2">
    <source>
        <dbReference type="Proteomes" id="UP000041770"/>
    </source>
</evidence>
<reference evidence="1 2" key="1">
    <citation type="submission" date="2015-07" db="EMBL/GenBank/DDBJ databases">
        <authorList>
            <consortium name="Pathogen Informatics"/>
        </authorList>
    </citation>
    <scope>NUCLEOTIDE SEQUENCE [LARGE SCALE GENOMIC DNA]</scope>
    <source>
        <strain evidence="1 2">A316</strain>
    </source>
</reference>
<accession>A0A655YDF2</accession>
<name>A0A655YDF2_VIBCL</name>
<dbReference type="EMBL" id="CWQY01000004">
    <property type="protein sequence ID" value="CSC23122.1"/>
    <property type="molecule type" value="Genomic_DNA"/>
</dbReference>
<dbReference type="Proteomes" id="UP000041770">
    <property type="component" value="Unassembled WGS sequence"/>
</dbReference>
<proteinExistence type="predicted"/>
<organism evidence="1 2">
    <name type="scientific">Vibrio cholerae</name>
    <dbReference type="NCBI Taxonomy" id="666"/>
    <lineage>
        <taxon>Bacteria</taxon>
        <taxon>Pseudomonadati</taxon>
        <taxon>Pseudomonadota</taxon>
        <taxon>Gammaproteobacteria</taxon>
        <taxon>Vibrionales</taxon>
        <taxon>Vibrionaceae</taxon>
        <taxon>Vibrio</taxon>
    </lineage>
</organism>
<sequence length="66" mass="7194">MNSLPKTSEEKIMPQCVPFTIALKPSSERSAISKSTCWFGVYFAGVLSSHLLNLVVPTIRPDALSV</sequence>
<protein>
    <submittedName>
        <fullName evidence="1">Uncharacterized protein</fullName>
    </submittedName>
</protein>
<evidence type="ECO:0000313" key="1">
    <source>
        <dbReference type="EMBL" id="CSC23122.1"/>
    </source>
</evidence>